<evidence type="ECO:0000313" key="3">
    <source>
        <dbReference type="Proteomes" id="UP001178322"/>
    </source>
</evidence>
<gene>
    <name evidence="2" type="ORF">QNH24_16250</name>
</gene>
<dbReference type="AlphaFoldDB" id="A0AAX3WSX3"/>
<sequence>MLILWSVSFVIVIFAFVLGVVKLSWVYMLISTISSMPVASYYFFGANNAWKYIGLIPVFLLMLTVVFWFLEKRKRGVMANFIKM</sequence>
<evidence type="ECO:0000313" key="2">
    <source>
        <dbReference type="EMBL" id="WHY49878.1"/>
    </source>
</evidence>
<reference evidence="2" key="1">
    <citation type="submission" date="2023-05" db="EMBL/GenBank/DDBJ databases">
        <title>Comparative genomics of Bacillaceae isolates and their secondary metabolite potential.</title>
        <authorList>
            <person name="Song L."/>
            <person name="Nielsen L.J."/>
            <person name="Mohite O."/>
            <person name="Xu X."/>
            <person name="Weber T."/>
            <person name="Kovacs A.T."/>
        </authorList>
    </citation>
    <scope>NUCLEOTIDE SEQUENCE</scope>
    <source>
        <strain evidence="2">LY1</strain>
    </source>
</reference>
<protein>
    <submittedName>
        <fullName evidence="2">Uncharacterized protein</fullName>
    </submittedName>
</protein>
<dbReference type="EMBL" id="CP126101">
    <property type="protein sequence ID" value="WHY49878.1"/>
    <property type="molecule type" value="Genomic_DNA"/>
</dbReference>
<accession>A0AAX3WSX3</accession>
<keyword evidence="1" id="KW-0812">Transmembrane</keyword>
<organism evidence="2 3">
    <name type="scientific">Lysinibacillus pakistanensis</name>
    <dbReference type="NCBI Taxonomy" id="759811"/>
    <lineage>
        <taxon>Bacteria</taxon>
        <taxon>Bacillati</taxon>
        <taxon>Bacillota</taxon>
        <taxon>Bacilli</taxon>
        <taxon>Bacillales</taxon>
        <taxon>Bacillaceae</taxon>
        <taxon>Lysinibacillus</taxon>
    </lineage>
</organism>
<dbReference type="Proteomes" id="UP001178322">
    <property type="component" value="Chromosome"/>
</dbReference>
<evidence type="ECO:0000256" key="1">
    <source>
        <dbReference type="SAM" id="Phobius"/>
    </source>
</evidence>
<proteinExistence type="predicted"/>
<feature type="transmembrane region" description="Helical" evidence="1">
    <location>
        <begin position="50"/>
        <end position="70"/>
    </location>
</feature>
<keyword evidence="1" id="KW-0472">Membrane</keyword>
<name>A0AAX3WSX3_9BACI</name>
<feature type="transmembrane region" description="Helical" evidence="1">
    <location>
        <begin position="7"/>
        <end position="30"/>
    </location>
</feature>
<keyword evidence="1" id="KW-1133">Transmembrane helix</keyword>
<dbReference type="RefSeq" id="WP_283868597.1">
    <property type="nucleotide sequence ID" value="NZ_CP126101.1"/>
</dbReference>